<evidence type="ECO:0000256" key="3">
    <source>
        <dbReference type="ARBA" id="ARBA00015281"/>
    </source>
</evidence>
<reference evidence="7 8" key="1">
    <citation type="submission" date="2020-08" db="EMBL/GenBank/DDBJ databases">
        <title>Genomic Encyclopedia of Type Strains, Phase IV (KMG-IV): sequencing the most valuable type-strain genomes for metagenomic binning, comparative biology and taxonomic classification.</title>
        <authorList>
            <person name="Goeker M."/>
        </authorList>
    </citation>
    <scope>NUCLEOTIDE SEQUENCE [LARGE SCALE GENOMIC DNA]</scope>
    <source>
        <strain evidence="7 8">DSM 21793</strain>
    </source>
</reference>
<evidence type="ECO:0000256" key="4">
    <source>
        <dbReference type="ARBA" id="ARBA00023288"/>
    </source>
</evidence>
<dbReference type="Pfam" id="PF08239">
    <property type="entry name" value="SH3_3"/>
    <property type="match status" value="1"/>
</dbReference>
<dbReference type="AlphaFoldDB" id="A0A839ZWH8"/>
<feature type="chain" id="PRO_5032820910" description="17 kDa surface antigen" evidence="5">
    <location>
        <begin position="24"/>
        <end position="269"/>
    </location>
</feature>
<proteinExistence type="inferred from homology"/>
<dbReference type="InterPro" id="IPR003646">
    <property type="entry name" value="SH3-like_bac-type"/>
</dbReference>
<evidence type="ECO:0000313" key="8">
    <source>
        <dbReference type="Proteomes" id="UP000530564"/>
    </source>
</evidence>
<comment type="subcellular location">
    <subcellularLocation>
        <location evidence="1">Cell outer membrane</location>
        <topology evidence="1">Lipid-anchor</topology>
    </subcellularLocation>
</comment>
<evidence type="ECO:0000256" key="5">
    <source>
        <dbReference type="SAM" id="SignalP"/>
    </source>
</evidence>
<name>A0A839ZWH8_9CAUL</name>
<keyword evidence="8" id="KW-1185">Reference proteome</keyword>
<keyword evidence="4" id="KW-0449">Lipoprotein</keyword>
<protein>
    <recommendedName>
        <fullName evidence="3">17 kDa surface antigen</fullName>
    </recommendedName>
</protein>
<dbReference type="Proteomes" id="UP000530564">
    <property type="component" value="Unassembled WGS sequence"/>
</dbReference>
<dbReference type="Pfam" id="PF05433">
    <property type="entry name" value="Rick_17kDa_Anti"/>
    <property type="match status" value="1"/>
</dbReference>
<comment type="caution">
    <text evidence="7">The sequence shown here is derived from an EMBL/GenBank/DDBJ whole genome shotgun (WGS) entry which is preliminary data.</text>
</comment>
<gene>
    <name evidence="7" type="ORF">GGQ61_001383</name>
</gene>
<dbReference type="Gene3D" id="2.30.30.40">
    <property type="entry name" value="SH3 Domains"/>
    <property type="match status" value="1"/>
</dbReference>
<organism evidence="7 8">
    <name type="scientific">Phenylobacterium haematophilum</name>
    <dbReference type="NCBI Taxonomy" id="98513"/>
    <lineage>
        <taxon>Bacteria</taxon>
        <taxon>Pseudomonadati</taxon>
        <taxon>Pseudomonadota</taxon>
        <taxon>Alphaproteobacteria</taxon>
        <taxon>Caulobacterales</taxon>
        <taxon>Caulobacteraceae</taxon>
        <taxon>Phenylobacterium</taxon>
    </lineage>
</organism>
<dbReference type="GO" id="GO:0009279">
    <property type="term" value="C:cell outer membrane"/>
    <property type="evidence" value="ECO:0007669"/>
    <property type="project" value="UniProtKB-SubCell"/>
</dbReference>
<dbReference type="RefSeq" id="WP_183770983.1">
    <property type="nucleotide sequence ID" value="NZ_JACIDK010000002.1"/>
</dbReference>
<evidence type="ECO:0000256" key="1">
    <source>
        <dbReference type="ARBA" id="ARBA00004459"/>
    </source>
</evidence>
<sequence>MRPSQVTAALVAVALAMPATAGAQPTLRQGSPLSSIFGCDAGGNKQAGGAVIGGLVGGVVGSNLAKNERTLGTVLGAAAGAAAGSYIGCRMQRSDQQKAQYAAQNALDRGGSQSWSNPETGASGDVRVVSTSNGGGGQPVSLSGLRFAKGVEPASAYESASGLYTAPKTVNIRARPTTSAPVVGKLNGGQSFDALARVSGTPWLLAGRNGQAIGYVSDTVVRPAGGAQYAGGNSVCRTFEQTIRTSNGAPETSRHTACKGADGQWVVQG</sequence>
<evidence type="ECO:0000259" key="6">
    <source>
        <dbReference type="SMART" id="SM00287"/>
    </source>
</evidence>
<dbReference type="EMBL" id="JACIDK010000002">
    <property type="protein sequence ID" value="MBB3890666.1"/>
    <property type="molecule type" value="Genomic_DNA"/>
</dbReference>
<evidence type="ECO:0000256" key="2">
    <source>
        <dbReference type="ARBA" id="ARBA00008681"/>
    </source>
</evidence>
<evidence type="ECO:0000313" key="7">
    <source>
        <dbReference type="EMBL" id="MBB3890666.1"/>
    </source>
</evidence>
<comment type="similarity">
    <text evidence="2">Belongs to the rickettsiale 17 kDa surface antigen family.</text>
</comment>
<feature type="signal peptide" evidence="5">
    <location>
        <begin position="1"/>
        <end position="23"/>
    </location>
</feature>
<keyword evidence="5" id="KW-0732">Signal</keyword>
<dbReference type="InterPro" id="IPR008816">
    <property type="entry name" value="Gly_zipper_2TM_dom"/>
</dbReference>
<dbReference type="SMART" id="SM00287">
    <property type="entry name" value="SH3b"/>
    <property type="match status" value="1"/>
</dbReference>
<feature type="domain" description="SH3b" evidence="6">
    <location>
        <begin position="159"/>
        <end position="224"/>
    </location>
</feature>
<accession>A0A839ZWH8</accession>